<dbReference type="FunFam" id="3.40.1050.10:FF:000003">
    <property type="entry name" value="Carbonic anhydrase"/>
    <property type="match status" value="1"/>
</dbReference>
<dbReference type="Proteomes" id="UP000663760">
    <property type="component" value="Chromosome 6"/>
</dbReference>
<reference evidence="9" key="1">
    <citation type="submission" date="2020-02" db="EMBL/GenBank/DDBJ databases">
        <authorList>
            <person name="Scholz U."/>
            <person name="Mascher M."/>
            <person name="Fiebig A."/>
        </authorList>
    </citation>
    <scope>NUCLEOTIDE SEQUENCE</scope>
</reference>
<dbReference type="CDD" id="cd00884">
    <property type="entry name" value="beta_CA_cladeB"/>
    <property type="match status" value="1"/>
</dbReference>
<evidence type="ECO:0000256" key="1">
    <source>
        <dbReference type="ARBA" id="ARBA00002904"/>
    </source>
</evidence>
<dbReference type="GO" id="GO:0008270">
    <property type="term" value="F:zinc ion binding"/>
    <property type="evidence" value="ECO:0007669"/>
    <property type="project" value="UniProtKB-UniRule"/>
</dbReference>
<feature type="binding site" evidence="7">
    <location>
        <position position="106"/>
    </location>
    <ligand>
        <name>Zn(2+)</name>
        <dbReference type="ChEBI" id="CHEBI:29105"/>
    </ligand>
</feature>
<evidence type="ECO:0000256" key="4">
    <source>
        <dbReference type="ARBA" id="ARBA00022833"/>
    </source>
</evidence>
<keyword evidence="5 8" id="KW-0456">Lyase</keyword>
<dbReference type="InterPro" id="IPR045066">
    <property type="entry name" value="Beta_CA_cladeB"/>
</dbReference>
<evidence type="ECO:0000256" key="5">
    <source>
        <dbReference type="ARBA" id="ARBA00023239"/>
    </source>
</evidence>
<name>A0A7I8KJW2_SPIIN</name>
<dbReference type="InterPro" id="IPR036874">
    <property type="entry name" value="Carbonic_anhydrase_sf"/>
</dbReference>
<dbReference type="InterPro" id="IPR015892">
    <property type="entry name" value="Carbonic_anhydrase_CS"/>
</dbReference>
<dbReference type="GO" id="GO:0004089">
    <property type="term" value="F:carbonate dehydratase activity"/>
    <property type="evidence" value="ECO:0007669"/>
    <property type="project" value="UniProtKB-UniRule"/>
</dbReference>
<comment type="similarity">
    <text evidence="2 8">Belongs to the beta-class carbonic anhydrase family.</text>
</comment>
<feature type="binding site" evidence="7">
    <location>
        <position position="104"/>
    </location>
    <ligand>
        <name>Zn(2+)</name>
        <dbReference type="ChEBI" id="CHEBI:29105"/>
    </ligand>
</feature>
<dbReference type="PROSITE" id="PS00704">
    <property type="entry name" value="PROK_CO2_ANHYDRASE_1"/>
    <property type="match status" value="1"/>
</dbReference>
<feature type="binding site" evidence="7">
    <location>
        <position position="167"/>
    </location>
    <ligand>
        <name>Zn(2+)</name>
        <dbReference type="ChEBI" id="CHEBI:29105"/>
    </ligand>
</feature>
<gene>
    <name evidence="9" type="ORF">SI8410_06008221</name>
</gene>
<dbReference type="SUPFAM" id="SSF53056">
    <property type="entry name" value="beta-carbonic anhydrase, cab"/>
    <property type="match status" value="1"/>
</dbReference>
<dbReference type="Pfam" id="PF00484">
    <property type="entry name" value="Pro_CA"/>
    <property type="match status" value="1"/>
</dbReference>
<keyword evidence="4 7" id="KW-0862">Zinc</keyword>
<evidence type="ECO:0000313" key="9">
    <source>
        <dbReference type="EMBL" id="CAA7397556.1"/>
    </source>
</evidence>
<comment type="cofactor">
    <cofactor evidence="7">
        <name>Zn(2+)</name>
        <dbReference type="ChEBI" id="CHEBI:29105"/>
    </cofactor>
    <text evidence="7">Binds 1 zinc ion per subunit.</text>
</comment>
<feature type="binding site" evidence="7">
    <location>
        <position position="164"/>
    </location>
    <ligand>
        <name>Zn(2+)</name>
        <dbReference type="ChEBI" id="CHEBI:29105"/>
    </ligand>
</feature>
<keyword evidence="10" id="KW-1185">Reference proteome</keyword>
<keyword evidence="7" id="KW-0479">Metal-binding</keyword>
<dbReference type="GO" id="GO:0015976">
    <property type="term" value="P:carbon utilization"/>
    <property type="evidence" value="ECO:0007669"/>
    <property type="project" value="InterPro"/>
</dbReference>
<dbReference type="Gene3D" id="3.40.1050.10">
    <property type="entry name" value="Carbonic anhydrase"/>
    <property type="match status" value="1"/>
</dbReference>
<dbReference type="EMBL" id="LR746269">
    <property type="protein sequence ID" value="CAA7397556.1"/>
    <property type="molecule type" value="Genomic_DNA"/>
</dbReference>
<dbReference type="PANTHER" id="PTHR11002:SF56">
    <property type="entry name" value="BETA CARBONIC ANHYDRASE 2, CHLOROPLASTIC"/>
    <property type="match status" value="1"/>
</dbReference>
<dbReference type="SMART" id="SM00947">
    <property type="entry name" value="Pro_CA"/>
    <property type="match status" value="1"/>
</dbReference>
<dbReference type="PANTHER" id="PTHR11002">
    <property type="entry name" value="CARBONIC ANHYDRASE"/>
    <property type="match status" value="1"/>
</dbReference>
<dbReference type="AlphaFoldDB" id="A0A7I8KJW2"/>
<comment type="catalytic activity">
    <reaction evidence="6 8">
        <text>hydrogencarbonate + H(+) = CO2 + H2O</text>
        <dbReference type="Rhea" id="RHEA:10748"/>
        <dbReference type="ChEBI" id="CHEBI:15377"/>
        <dbReference type="ChEBI" id="CHEBI:15378"/>
        <dbReference type="ChEBI" id="CHEBI:16526"/>
        <dbReference type="ChEBI" id="CHEBI:17544"/>
        <dbReference type="EC" id="4.2.1.1"/>
    </reaction>
</comment>
<dbReference type="EC" id="4.2.1.1" evidence="3 8"/>
<evidence type="ECO:0000256" key="3">
    <source>
        <dbReference type="ARBA" id="ARBA00012925"/>
    </source>
</evidence>
<proteinExistence type="inferred from homology"/>
<evidence type="ECO:0000256" key="2">
    <source>
        <dbReference type="ARBA" id="ARBA00006217"/>
    </source>
</evidence>
<dbReference type="InterPro" id="IPR001765">
    <property type="entry name" value="Carbonic_anhydrase"/>
</dbReference>
<evidence type="ECO:0000256" key="7">
    <source>
        <dbReference type="PIRSR" id="PIRSR601765-1"/>
    </source>
</evidence>
<evidence type="ECO:0000256" key="6">
    <source>
        <dbReference type="ARBA" id="ARBA00048348"/>
    </source>
</evidence>
<evidence type="ECO:0000256" key="8">
    <source>
        <dbReference type="RuleBase" id="RU003956"/>
    </source>
</evidence>
<dbReference type="OrthoDB" id="10248475at2759"/>
<accession>A0A7I8KJW2</accession>
<organism evidence="9 10">
    <name type="scientific">Spirodela intermedia</name>
    <name type="common">Intermediate duckweed</name>
    <dbReference type="NCBI Taxonomy" id="51605"/>
    <lineage>
        <taxon>Eukaryota</taxon>
        <taxon>Viridiplantae</taxon>
        <taxon>Streptophyta</taxon>
        <taxon>Embryophyta</taxon>
        <taxon>Tracheophyta</taxon>
        <taxon>Spermatophyta</taxon>
        <taxon>Magnoliopsida</taxon>
        <taxon>Liliopsida</taxon>
        <taxon>Araceae</taxon>
        <taxon>Lemnoideae</taxon>
        <taxon>Spirodela</taxon>
    </lineage>
</organism>
<protein>
    <recommendedName>
        <fullName evidence="3 8">Carbonic anhydrase</fullName>
        <ecNumber evidence="3 8">4.2.1.1</ecNumber>
    </recommendedName>
    <alternativeName>
        <fullName evidence="8">Carbonate dehydratase</fullName>
    </alternativeName>
</protein>
<comment type="function">
    <text evidence="1 8">Reversible hydration of carbon dioxide.</text>
</comment>
<sequence length="266" mass="28959">MSTTAVIPSLSLTTVKRPAAVCSLNPNTSSSSASSPAFNLPRLIRNAPVFASPAVASTAVESMDAIQALQSRFSKFKEDLYVKKPELFKELAEGQSPEFMVFACADSRVCPSHVLGFQPGEAFTIRNIANMVPAWDPTRYSGVGAAIEYAVIHLKVKSILVIGHSRCGGIKGLMSLPDDYSTSTAFIEDWVKICLPARERVKEAHAHLPFAEQCTECEKVAVDVSLENLLTYPFVKDGIQNKTLSILGGYYDFVSGNFESWTPKTN</sequence>
<evidence type="ECO:0000313" key="10">
    <source>
        <dbReference type="Proteomes" id="UP000663760"/>
    </source>
</evidence>
<dbReference type="PROSITE" id="PS00705">
    <property type="entry name" value="PROK_CO2_ANHYDRASE_2"/>
    <property type="match status" value="1"/>
</dbReference>